<organism evidence="1 2">
    <name type="scientific">Natrialba chahannaoensis JCM 10990</name>
    <dbReference type="NCBI Taxonomy" id="1227492"/>
    <lineage>
        <taxon>Archaea</taxon>
        <taxon>Methanobacteriati</taxon>
        <taxon>Methanobacteriota</taxon>
        <taxon>Stenosarchaea group</taxon>
        <taxon>Halobacteria</taxon>
        <taxon>Halobacteriales</taxon>
        <taxon>Natrialbaceae</taxon>
        <taxon>Natrialba</taxon>
    </lineage>
</organism>
<evidence type="ECO:0000313" key="2">
    <source>
        <dbReference type="Proteomes" id="UP000011693"/>
    </source>
</evidence>
<evidence type="ECO:0000313" key="1">
    <source>
        <dbReference type="EMBL" id="ELY93284.1"/>
    </source>
</evidence>
<comment type="caution">
    <text evidence="1">The sequence shown here is derived from an EMBL/GenBank/DDBJ whole genome shotgun (WGS) entry which is preliminary data.</text>
</comment>
<name>M0A3V4_9EURY</name>
<protein>
    <submittedName>
        <fullName evidence="1">Uncharacterized protein</fullName>
    </submittedName>
</protein>
<reference evidence="1 2" key="1">
    <citation type="journal article" date="2014" name="PLoS Genet.">
        <title>Phylogenetically driven sequencing of extremely halophilic archaea reveals strategies for static and dynamic osmo-response.</title>
        <authorList>
            <person name="Becker E.A."/>
            <person name="Seitzer P.M."/>
            <person name="Tritt A."/>
            <person name="Larsen D."/>
            <person name="Krusor M."/>
            <person name="Yao A.I."/>
            <person name="Wu D."/>
            <person name="Madern D."/>
            <person name="Eisen J.A."/>
            <person name="Darling A.E."/>
            <person name="Facciotti M.T."/>
        </authorList>
    </citation>
    <scope>NUCLEOTIDE SEQUENCE [LARGE SCALE GENOMIC DNA]</scope>
    <source>
        <strain evidence="1 2">JCM 10990</strain>
    </source>
</reference>
<sequence>MPDEAPVMMTTCSETGRSSGFMLFLVATCLSDSLVQHPSLATLRSTLRVAIMMEVLPMSVVEFSRQLYRSRSLVISSMTPIQPI</sequence>
<dbReference type="Proteomes" id="UP000011693">
    <property type="component" value="Unassembled WGS sequence"/>
</dbReference>
<gene>
    <name evidence="1" type="ORF">C482_19981</name>
</gene>
<dbReference type="EMBL" id="AOIN01000099">
    <property type="protein sequence ID" value="ELY93284.1"/>
    <property type="molecule type" value="Genomic_DNA"/>
</dbReference>
<keyword evidence="2" id="KW-1185">Reference proteome</keyword>
<dbReference type="AlphaFoldDB" id="M0A3V4"/>
<proteinExistence type="predicted"/>
<accession>M0A3V4</accession>